<keyword evidence="1" id="KW-0472">Membrane</keyword>
<keyword evidence="1" id="KW-1133">Transmembrane helix</keyword>
<evidence type="ECO:0008006" key="4">
    <source>
        <dbReference type="Google" id="ProtNLM"/>
    </source>
</evidence>
<dbReference type="Pfam" id="PF19700">
    <property type="entry name" value="DUF6198"/>
    <property type="match status" value="1"/>
</dbReference>
<feature type="transmembrane region" description="Helical" evidence="1">
    <location>
        <begin position="71"/>
        <end position="95"/>
    </location>
</feature>
<dbReference type="EMBL" id="JAQIFT010000058">
    <property type="protein sequence ID" value="MDA3733021.1"/>
    <property type="molecule type" value="Genomic_DNA"/>
</dbReference>
<organism evidence="2 3">
    <name type="scientific">Holtiella tumoricola</name>
    <dbReference type="NCBI Taxonomy" id="3018743"/>
    <lineage>
        <taxon>Bacteria</taxon>
        <taxon>Bacillati</taxon>
        <taxon>Bacillota</taxon>
        <taxon>Clostridia</taxon>
        <taxon>Lachnospirales</taxon>
        <taxon>Cellulosilyticaceae</taxon>
        <taxon>Holtiella</taxon>
    </lineage>
</organism>
<dbReference type="InterPro" id="IPR038750">
    <property type="entry name" value="YczE/YyaS-like"/>
</dbReference>
<dbReference type="PANTHER" id="PTHR40078:SF1">
    <property type="entry name" value="INTEGRAL MEMBRANE PROTEIN"/>
    <property type="match status" value="1"/>
</dbReference>
<accession>A0AA42J2D9</accession>
<proteinExistence type="predicted"/>
<feature type="transmembrane region" description="Helical" evidence="1">
    <location>
        <begin position="159"/>
        <end position="188"/>
    </location>
</feature>
<feature type="transmembrane region" description="Helical" evidence="1">
    <location>
        <begin position="43"/>
        <end position="64"/>
    </location>
</feature>
<dbReference type="AlphaFoldDB" id="A0AA42J2D9"/>
<gene>
    <name evidence="2" type="ORF">PBV87_16215</name>
</gene>
<reference evidence="2" key="1">
    <citation type="journal article" date="2023" name="Int. J. Syst. Evol. Microbiol.">
        <title>&lt;i&gt;Holtiella tumoricola&lt;/i&gt; gen. nov. sp. nov., isolated from a human clinical sample.</title>
        <authorList>
            <person name="Allen-Vercoe E."/>
            <person name="Daigneault M.C."/>
            <person name="Vancuren S.J."/>
            <person name="Cochrane K."/>
            <person name="O'Neal L.L."/>
            <person name="Sankaranarayanan K."/>
            <person name="Lawson P.A."/>
        </authorList>
    </citation>
    <scope>NUCLEOTIDE SEQUENCE</scope>
    <source>
        <strain evidence="2">CC70A</strain>
    </source>
</reference>
<keyword evidence="1" id="KW-0812">Transmembrane</keyword>
<feature type="transmembrane region" description="Helical" evidence="1">
    <location>
        <begin position="101"/>
        <end position="122"/>
    </location>
</feature>
<keyword evidence="3" id="KW-1185">Reference proteome</keyword>
<evidence type="ECO:0000313" key="3">
    <source>
        <dbReference type="Proteomes" id="UP001169242"/>
    </source>
</evidence>
<dbReference type="RefSeq" id="WP_271012958.1">
    <property type="nucleotide sequence ID" value="NZ_JAQIFT010000058.1"/>
</dbReference>
<protein>
    <recommendedName>
        <fullName evidence="4">YitT family protein</fullName>
    </recommendedName>
</protein>
<sequence length="211" mass="23021">MKKLIAFFGGLLFLHLGVAMLLELNLGSDPFTLFTQGLATILHITPGWANRLITFVFLGILFILDRKSIKLGTFLCMIFVGFAIDFNLALIAPLQMGSYGFGVRILLFMLACIIIGIGFSILKCSDLGIPPNDLMYFMFVEKLNKPYGKVRMACDGVSAIVGISLGGIVGIGTILCILLIGPIVQFFLPRVEKVVLPLLNTAENINATEEM</sequence>
<dbReference type="Proteomes" id="UP001169242">
    <property type="component" value="Unassembled WGS sequence"/>
</dbReference>
<evidence type="ECO:0000256" key="1">
    <source>
        <dbReference type="SAM" id="Phobius"/>
    </source>
</evidence>
<evidence type="ECO:0000313" key="2">
    <source>
        <dbReference type="EMBL" id="MDA3733021.1"/>
    </source>
</evidence>
<comment type="caution">
    <text evidence="2">The sequence shown here is derived from an EMBL/GenBank/DDBJ whole genome shotgun (WGS) entry which is preliminary data.</text>
</comment>
<name>A0AA42J2D9_9FIRM</name>
<dbReference type="PANTHER" id="PTHR40078">
    <property type="entry name" value="INTEGRAL MEMBRANE PROTEIN-RELATED"/>
    <property type="match status" value="1"/>
</dbReference>